<dbReference type="Proteomes" id="UP000708338">
    <property type="component" value="Unassembled WGS sequence"/>
</dbReference>
<evidence type="ECO:0000313" key="2">
    <source>
        <dbReference type="EMBL" id="MBT9813576.1"/>
    </source>
</evidence>
<keyword evidence="1" id="KW-1133">Transmembrane helix</keyword>
<dbReference type="PROSITE" id="PS00409">
    <property type="entry name" value="PROKAR_NTER_METHYL"/>
    <property type="match status" value="1"/>
</dbReference>
<protein>
    <submittedName>
        <fullName evidence="2">Prepilin-type N-terminal cleavage/methylation domain-containing protein</fullName>
    </submittedName>
</protein>
<dbReference type="InterPro" id="IPR012902">
    <property type="entry name" value="N_methyl_site"/>
</dbReference>
<reference evidence="2" key="1">
    <citation type="journal article" date="2021" name="Gut Microbes">
        <title>A synthetic consortium of 100 gut commensals modulates the composition and function in a colon model of the microbiome of elderly subjects.</title>
        <authorList>
            <person name="Perez M."/>
            <person name="Ntemiri A."/>
            <person name="Tan H."/>
            <person name="Harris H.M.B."/>
            <person name="Roager H.M."/>
            <person name="Ribiere C."/>
            <person name="O'Toole P.W."/>
        </authorList>
    </citation>
    <scope>NUCLEOTIDE SEQUENCE</scope>
    <source>
        <strain evidence="2">MCC335</strain>
    </source>
</reference>
<comment type="caution">
    <text evidence="2">The sequence shown here is derived from an EMBL/GenBank/DDBJ whole genome shotgun (WGS) entry which is preliminary data.</text>
</comment>
<evidence type="ECO:0000256" key="1">
    <source>
        <dbReference type="SAM" id="Phobius"/>
    </source>
</evidence>
<gene>
    <name evidence="2" type="ORF">GPL26_28815</name>
</gene>
<keyword evidence="1" id="KW-0472">Membrane</keyword>
<dbReference type="Pfam" id="PF07963">
    <property type="entry name" value="N_methyl"/>
    <property type="match status" value="1"/>
</dbReference>
<feature type="transmembrane region" description="Helical" evidence="1">
    <location>
        <begin position="21"/>
        <end position="39"/>
    </location>
</feature>
<sequence>MDNRSSKGNMTGSRGFTLLETVIALAITAVVTVFAIGFIRPQIGLYNEFDQLSQAKAMCAEAYVKLEKVLRYGYVYHADPDRPDELAYYIRKTEPYESVHESDGSVYEMLPPMDKWPRIAAGDLEVEEMDGMTLELDFGGTTSREVRALLVVKKEEEQVYEQEVVIRSMYDYEIEGDDVVGW</sequence>
<dbReference type="AlphaFoldDB" id="A0AA41FKU1"/>
<evidence type="ECO:0000313" key="3">
    <source>
        <dbReference type="Proteomes" id="UP000708338"/>
    </source>
</evidence>
<dbReference type="RefSeq" id="WP_040416022.1">
    <property type="nucleotide sequence ID" value="NZ_CAUCMW010000005.1"/>
</dbReference>
<dbReference type="NCBIfam" id="TIGR02532">
    <property type="entry name" value="IV_pilin_GFxxxE"/>
    <property type="match status" value="1"/>
</dbReference>
<keyword evidence="1" id="KW-0812">Transmembrane</keyword>
<accession>A0AA41FKU1</accession>
<dbReference type="EMBL" id="WQPS01000143">
    <property type="protein sequence ID" value="MBT9813576.1"/>
    <property type="molecule type" value="Genomic_DNA"/>
</dbReference>
<organism evidence="2 3">
    <name type="scientific">Enterocloster citroniae</name>
    <dbReference type="NCBI Taxonomy" id="358743"/>
    <lineage>
        <taxon>Bacteria</taxon>
        <taxon>Bacillati</taxon>
        <taxon>Bacillota</taxon>
        <taxon>Clostridia</taxon>
        <taxon>Lachnospirales</taxon>
        <taxon>Lachnospiraceae</taxon>
        <taxon>Enterocloster</taxon>
    </lineage>
</organism>
<name>A0AA41FKU1_9FIRM</name>
<proteinExistence type="predicted"/>